<proteinExistence type="predicted"/>
<sequence>MKPRGVEEMRLAVVNKLEEVESAPAEEVVVRRREEVDSEQVAVVVNEPVEVEVSRWEKVENEVVVVVNRPVMVMMELEEVVHGPVAVVNRLGMAIRKPEVAMGELGWVVESWLEVAVSELVLPMTLSVVRVEDAPVSG</sequence>
<evidence type="ECO:0000313" key="2">
    <source>
        <dbReference type="Proteomes" id="UP001222027"/>
    </source>
</evidence>
<keyword evidence="2" id="KW-1185">Reference proteome</keyword>
<protein>
    <submittedName>
        <fullName evidence="1">Uncharacterized protein</fullName>
    </submittedName>
</protein>
<accession>A0AAV8PWS8</accession>
<dbReference type="EMBL" id="JAQQAF010000009">
    <property type="protein sequence ID" value="KAJ8459582.1"/>
    <property type="molecule type" value="Genomic_DNA"/>
</dbReference>
<reference evidence="1 2" key="1">
    <citation type="submission" date="2022-12" db="EMBL/GenBank/DDBJ databases">
        <title>Chromosome-scale assembly of the Ensete ventricosum genome.</title>
        <authorList>
            <person name="Dussert Y."/>
            <person name="Stocks J."/>
            <person name="Wendawek A."/>
            <person name="Woldeyes F."/>
            <person name="Nichols R.A."/>
            <person name="Borrell J.S."/>
        </authorList>
    </citation>
    <scope>NUCLEOTIDE SEQUENCE [LARGE SCALE GENOMIC DNA]</scope>
    <source>
        <strain evidence="2">cv. Maze</strain>
        <tissue evidence="1">Seeds</tissue>
    </source>
</reference>
<dbReference type="Proteomes" id="UP001222027">
    <property type="component" value="Unassembled WGS sequence"/>
</dbReference>
<dbReference type="AlphaFoldDB" id="A0AAV8PWS8"/>
<evidence type="ECO:0000313" key="1">
    <source>
        <dbReference type="EMBL" id="KAJ8459582.1"/>
    </source>
</evidence>
<comment type="caution">
    <text evidence="1">The sequence shown here is derived from an EMBL/GenBank/DDBJ whole genome shotgun (WGS) entry which is preliminary data.</text>
</comment>
<gene>
    <name evidence="1" type="ORF">OPV22_032508</name>
</gene>
<organism evidence="1 2">
    <name type="scientific">Ensete ventricosum</name>
    <name type="common">Abyssinian banana</name>
    <name type="synonym">Musa ensete</name>
    <dbReference type="NCBI Taxonomy" id="4639"/>
    <lineage>
        <taxon>Eukaryota</taxon>
        <taxon>Viridiplantae</taxon>
        <taxon>Streptophyta</taxon>
        <taxon>Embryophyta</taxon>
        <taxon>Tracheophyta</taxon>
        <taxon>Spermatophyta</taxon>
        <taxon>Magnoliopsida</taxon>
        <taxon>Liliopsida</taxon>
        <taxon>Zingiberales</taxon>
        <taxon>Musaceae</taxon>
        <taxon>Ensete</taxon>
    </lineage>
</organism>
<name>A0AAV8PWS8_ENSVE</name>